<name>A0A0F9R7T1_9ZZZZ</name>
<reference evidence="2" key="1">
    <citation type="journal article" date="2015" name="Nature">
        <title>Complex archaea that bridge the gap between prokaryotes and eukaryotes.</title>
        <authorList>
            <person name="Spang A."/>
            <person name="Saw J.H."/>
            <person name="Jorgensen S.L."/>
            <person name="Zaremba-Niedzwiedzka K."/>
            <person name="Martijn J."/>
            <person name="Lind A.E."/>
            <person name="van Eijk R."/>
            <person name="Schleper C."/>
            <person name="Guy L."/>
            <person name="Ettema T.J."/>
        </authorList>
    </citation>
    <scope>NUCLEOTIDE SEQUENCE</scope>
</reference>
<sequence length="70" mass="8520">MNYYTNNIMTRQLLLERYNNIEVERKKLKENWVFLKENRGDKDEIRRIGTQLTKLTLNQAHIIIGLTWVK</sequence>
<dbReference type="EMBL" id="LAZR01003917">
    <property type="protein sequence ID" value="KKN13488.1"/>
    <property type="molecule type" value="Genomic_DNA"/>
</dbReference>
<proteinExistence type="predicted"/>
<evidence type="ECO:0000313" key="2">
    <source>
        <dbReference type="EMBL" id="KKN13488.1"/>
    </source>
</evidence>
<accession>A0A0F9R7T1</accession>
<keyword evidence="1" id="KW-0175">Coiled coil</keyword>
<dbReference type="AlphaFoldDB" id="A0A0F9R7T1"/>
<evidence type="ECO:0000256" key="1">
    <source>
        <dbReference type="SAM" id="Coils"/>
    </source>
</evidence>
<organism evidence="2">
    <name type="scientific">marine sediment metagenome</name>
    <dbReference type="NCBI Taxonomy" id="412755"/>
    <lineage>
        <taxon>unclassified sequences</taxon>
        <taxon>metagenomes</taxon>
        <taxon>ecological metagenomes</taxon>
    </lineage>
</organism>
<protein>
    <submittedName>
        <fullName evidence="2">Uncharacterized protein</fullName>
    </submittedName>
</protein>
<comment type="caution">
    <text evidence="2">The sequence shown here is derived from an EMBL/GenBank/DDBJ whole genome shotgun (WGS) entry which is preliminary data.</text>
</comment>
<gene>
    <name evidence="2" type="ORF">LCGC14_1005820</name>
</gene>
<feature type="coiled-coil region" evidence="1">
    <location>
        <begin position="11"/>
        <end position="38"/>
    </location>
</feature>